<keyword evidence="2" id="KW-0812">Transmembrane</keyword>
<feature type="transmembrane region" description="Helical" evidence="2">
    <location>
        <begin position="58"/>
        <end position="82"/>
    </location>
</feature>
<keyword evidence="2" id="KW-1133">Transmembrane helix</keyword>
<evidence type="ECO:0000256" key="1">
    <source>
        <dbReference type="SAM" id="MobiDB-lite"/>
    </source>
</evidence>
<feature type="transmembrane region" description="Helical" evidence="2">
    <location>
        <begin position="146"/>
        <end position="167"/>
    </location>
</feature>
<dbReference type="AlphaFoldDB" id="A0AAJ0HMW6"/>
<evidence type="ECO:0000313" key="4">
    <source>
        <dbReference type="Proteomes" id="UP001275084"/>
    </source>
</evidence>
<reference evidence="3" key="2">
    <citation type="submission" date="2023-06" db="EMBL/GenBank/DDBJ databases">
        <authorList>
            <consortium name="Lawrence Berkeley National Laboratory"/>
            <person name="Haridas S."/>
            <person name="Hensen N."/>
            <person name="Bonometti L."/>
            <person name="Westerberg I."/>
            <person name="Brannstrom I.O."/>
            <person name="Guillou S."/>
            <person name="Cros-Aarteil S."/>
            <person name="Calhoun S."/>
            <person name="Kuo A."/>
            <person name="Mondo S."/>
            <person name="Pangilinan J."/>
            <person name="Riley R."/>
            <person name="Labutti K."/>
            <person name="Andreopoulos B."/>
            <person name="Lipzen A."/>
            <person name="Chen C."/>
            <person name="Yanf M."/>
            <person name="Daum C."/>
            <person name="Ng V."/>
            <person name="Clum A."/>
            <person name="Steindorff A."/>
            <person name="Ohm R."/>
            <person name="Martin F."/>
            <person name="Silar P."/>
            <person name="Natvig D."/>
            <person name="Lalanne C."/>
            <person name="Gautier V."/>
            <person name="Ament-Velasquez S.L."/>
            <person name="Kruys A."/>
            <person name="Hutchinson M.I."/>
            <person name="Powell A.J."/>
            <person name="Barry K."/>
            <person name="Miller A.N."/>
            <person name="Grigoriev I.V."/>
            <person name="Debuchy R."/>
            <person name="Gladieux P."/>
            <person name="Thoren M.H."/>
            <person name="Johannesson H."/>
        </authorList>
    </citation>
    <scope>NUCLEOTIDE SEQUENCE</scope>
    <source>
        <strain evidence="3">CBS 955.72</strain>
    </source>
</reference>
<dbReference type="EMBL" id="JAUIQD010000003">
    <property type="protein sequence ID" value="KAK3357533.1"/>
    <property type="molecule type" value="Genomic_DNA"/>
</dbReference>
<feature type="region of interest" description="Disordered" evidence="1">
    <location>
        <begin position="32"/>
        <end position="51"/>
    </location>
</feature>
<protein>
    <submittedName>
        <fullName evidence="3">Uncharacterized protein</fullName>
    </submittedName>
</protein>
<organism evidence="3 4">
    <name type="scientific">Lasiosphaeria hispida</name>
    <dbReference type="NCBI Taxonomy" id="260671"/>
    <lineage>
        <taxon>Eukaryota</taxon>
        <taxon>Fungi</taxon>
        <taxon>Dikarya</taxon>
        <taxon>Ascomycota</taxon>
        <taxon>Pezizomycotina</taxon>
        <taxon>Sordariomycetes</taxon>
        <taxon>Sordariomycetidae</taxon>
        <taxon>Sordariales</taxon>
        <taxon>Lasiosphaeriaceae</taxon>
        <taxon>Lasiosphaeria</taxon>
    </lineage>
</organism>
<evidence type="ECO:0000313" key="3">
    <source>
        <dbReference type="EMBL" id="KAK3357533.1"/>
    </source>
</evidence>
<feature type="transmembrane region" description="Helical" evidence="2">
    <location>
        <begin position="328"/>
        <end position="349"/>
    </location>
</feature>
<accession>A0AAJ0HMW6</accession>
<feature type="transmembrane region" description="Helical" evidence="2">
    <location>
        <begin position="187"/>
        <end position="207"/>
    </location>
</feature>
<comment type="caution">
    <text evidence="3">The sequence shown here is derived from an EMBL/GenBank/DDBJ whole genome shotgun (WGS) entry which is preliminary data.</text>
</comment>
<reference evidence="3" key="1">
    <citation type="journal article" date="2023" name="Mol. Phylogenet. Evol.">
        <title>Genome-scale phylogeny and comparative genomics of the fungal order Sordariales.</title>
        <authorList>
            <person name="Hensen N."/>
            <person name="Bonometti L."/>
            <person name="Westerberg I."/>
            <person name="Brannstrom I.O."/>
            <person name="Guillou S."/>
            <person name="Cros-Aarteil S."/>
            <person name="Calhoun S."/>
            <person name="Haridas S."/>
            <person name="Kuo A."/>
            <person name="Mondo S."/>
            <person name="Pangilinan J."/>
            <person name="Riley R."/>
            <person name="LaButti K."/>
            <person name="Andreopoulos B."/>
            <person name="Lipzen A."/>
            <person name="Chen C."/>
            <person name="Yan M."/>
            <person name="Daum C."/>
            <person name="Ng V."/>
            <person name="Clum A."/>
            <person name="Steindorff A."/>
            <person name="Ohm R.A."/>
            <person name="Martin F."/>
            <person name="Silar P."/>
            <person name="Natvig D.O."/>
            <person name="Lalanne C."/>
            <person name="Gautier V."/>
            <person name="Ament-Velasquez S.L."/>
            <person name="Kruys A."/>
            <person name="Hutchinson M.I."/>
            <person name="Powell A.J."/>
            <person name="Barry K."/>
            <person name="Miller A.N."/>
            <person name="Grigoriev I.V."/>
            <person name="Debuchy R."/>
            <person name="Gladieux P."/>
            <person name="Hiltunen Thoren M."/>
            <person name="Johannesson H."/>
        </authorList>
    </citation>
    <scope>NUCLEOTIDE SEQUENCE</scope>
    <source>
        <strain evidence="3">CBS 955.72</strain>
    </source>
</reference>
<dbReference type="Proteomes" id="UP001275084">
    <property type="component" value="Unassembled WGS sequence"/>
</dbReference>
<keyword evidence="4" id="KW-1185">Reference proteome</keyword>
<proteinExistence type="predicted"/>
<sequence length="352" mass="37746">MGRPKVVGVAAEALSSAVDGTAAAAASLASKSSALTTSRPDSAGESEPLKRGTRLPDPVRFALVVILSLSISSYGHLFLQFWTQGELHGIAKRPETYLLTLWKIFSLALGWFREYDGYDLAALALLSHGPATYLRSVFYGLRGLTAGAYLAVDIVSACLPVLLLRKLSDAHSAAPGIQNREIVLDRGIQVLTSALSGLIYCVVLFLASRTFLPRTFVLYFDGIPTVEPASEMMFLGVNNPMTQLLSLLFGIAARTFIFTPLVTAPQQEVSEFDPADATLGQTVAWNLWGYTAKTKESISRTAVVALSTAVTTYLQCAEEIHGVEPYGALVYASVWVTAAVVTGLSLRYVGSV</sequence>
<keyword evidence="2" id="KW-0472">Membrane</keyword>
<evidence type="ECO:0000256" key="2">
    <source>
        <dbReference type="SAM" id="Phobius"/>
    </source>
</evidence>
<name>A0AAJ0HMW6_9PEZI</name>
<gene>
    <name evidence="3" type="ORF">B0T25DRAFT_161846</name>
</gene>